<sequence>MWVKFIELVSRDSLGGCRKKWRFVGSYLLGDKKGMQYLDRTQKKIRELDSLSYRVLEILFIAVDARMIPVQLLTSLRPRTLW</sequence>
<accession>A0ABD1HZV3</accession>
<dbReference type="EMBL" id="JBEAFC010000004">
    <property type="protein sequence ID" value="KAL1560591.1"/>
    <property type="molecule type" value="Genomic_DNA"/>
</dbReference>
<reference evidence="1 2" key="1">
    <citation type="submission" date="2024-06" db="EMBL/GenBank/DDBJ databases">
        <title>A chromosome level genome sequence of Diviner's sage (Salvia divinorum).</title>
        <authorList>
            <person name="Ford S.A."/>
            <person name="Ro D.-K."/>
            <person name="Ness R.W."/>
            <person name="Phillips M.A."/>
        </authorList>
    </citation>
    <scope>NUCLEOTIDE SEQUENCE [LARGE SCALE GENOMIC DNA]</scope>
    <source>
        <strain evidence="1">SAF-2024a</strain>
        <tissue evidence="1">Leaf</tissue>
    </source>
</reference>
<dbReference type="Proteomes" id="UP001567538">
    <property type="component" value="Unassembled WGS sequence"/>
</dbReference>
<protein>
    <submittedName>
        <fullName evidence="1">Uncharacterized protein</fullName>
    </submittedName>
</protein>
<dbReference type="AlphaFoldDB" id="A0ABD1HZV3"/>
<evidence type="ECO:0000313" key="1">
    <source>
        <dbReference type="EMBL" id="KAL1560591.1"/>
    </source>
</evidence>
<proteinExistence type="predicted"/>
<evidence type="ECO:0000313" key="2">
    <source>
        <dbReference type="Proteomes" id="UP001567538"/>
    </source>
</evidence>
<name>A0ABD1HZV3_SALDI</name>
<organism evidence="1 2">
    <name type="scientific">Salvia divinorum</name>
    <name type="common">Maria pastora</name>
    <name type="synonym">Diviner's sage</name>
    <dbReference type="NCBI Taxonomy" id="28513"/>
    <lineage>
        <taxon>Eukaryota</taxon>
        <taxon>Viridiplantae</taxon>
        <taxon>Streptophyta</taxon>
        <taxon>Embryophyta</taxon>
        <taxon>Tracheophyta</taxon>
        <taxon>Spermatophyta</taxon>
        <taxon>Magnoliopsida</taxon>
        <taxon>eudicotyledons</taxon>
        <taxon>Gunneridae</taxon>
        <taxon>Pentapetalae</taxon>
        <taxon>asterids</taxon>
        <taxon>lamiids</taxon>
        <taxon>Lamiales</taxon>
        <taxon>Lamiaceae</taxon>
        <taxon>Nepetoideae</taxon>
        <taxon>Mentheae</taxon>
        <taxon>Salviinae</taxon>
        <taxon>Salvia</taxon>
        <taxon>Salvia subgen. Calosphace</taxon>
    </lineage>
</organism>
<gene>
    <name evidence="1" type="ORF">AAHA92_10784</name>
</gene>
<keyword evidence="2" id="KW-1185">Reference proteome</keyword>
<comment type="caution">
    <text evidence="1">The sequence shown here is derived from an EMBL/GenBank/DDBJ whole genome shotgun (WGS) entry which is preliminary data.</text>
</comment>